<proteinExistence type="predicted"/>
<dbReference type="EMBL" id="AP024484">
    <property type="protein sequence ID" value="BCS84656.1"/>
    <property type="molecule type" value="Genomic_DNA"/>
</dbReference>
<sequence length="132" mass="15315">MKFKLLMTAKNSVFTISVILLLLNVFTSCSKDEDRLVDKQFANTVWICRYPVPYHNVYAEAYVFFRDGTVEDYGLDSHDKILYHYATFSFSRIDATHISFSEKMNPILLDGDHFTFLGADFDKSSYRPEDLA</sequence>
<name>A0ABM7NVX5_9BACT</name>
<evidence type="ECO:0000313" key="2">
    <source>
        <dbReference type="Proteomes" id="UP001319045"/>
    </source>
</evidence>
<dbReference type="PROSITE" id="PS51257">
    <property type="entry name" value="PROKAR_LIPOPROTEIN"/>
    <property type="match status" value="1"/>
</dbReference>
<dbReference type="RefSeq" id="WP_207154814.1">
    <property type="nucleotide sequence ID" value="NZ_AP024484.1"/>
</dbReference>
<dbReference type="Proteomes" id="UP001319045">
    <property type="component" value="Chromosome"/>
</dbReference>
<protein>
    <submittedName>
        <fullName evidence="1">Uncharacterized protein</fullName>
    </submittedName>
</protein>
<evidence type="ECO:0000313" key="1">
    <source>
        <dbReference type="EMBL" id="BCS84656.1"/>
    </source>
</evidence>
<reference evidence="1 2" key="1">
    <citation type="journal article" date="2022" name="Int. J. Syst. Evol. Microbiol.">
        <title>Prevotella herbatica sp. nov., a plant polysaccharide-decomposing anaerobic bacterium isolated from a methanogenic reactor.</title>
        <authorList>
            <person name="Uek A."/>
            <person name="Tonouchi A."/>
            <person name="Kaku N."/>
            <person name="Ueki K."/>
        </authorList>
    </citation>
    <scope>NUCLEOTIDE SEQUENCE [LARGE SCALE GENOMIC DNA]</scope>
    <source>
        <strain evidence="1 2">WR041</strain>
    </source>
</reference>
<gene>
    <name evidence="1" type="ORF">prwr041_05490</name>
</gene>
<keyword evidence="2" id="KW-1185">Reference proteome</keyword>
<accession>A0ABM7NVX5</accession>
<organism evidence="1 2">
    <name type="scientific">Prevotella herbatica</name>
    <dbReference type="NCBI Taxonomy" id="2801997"/>
    <lineage>
        <taxon>Bacteria</taxon>
        <taxon>Pseudomonadati</taxon>
        <taxon>Bacteroidota</taxon>
        <taxon>Bacteroidia</taxon>
        <taxon>Bacteroidales</taxon>
        <taxon>Prevotellaceae</taxon>
        <taxon>Prevotella</taxon>
    </lineage>
</organism>